<keyword evidence="2" id="KW-0812">Transmembrane</keyword>
<dbReference type="SUPFAM" id="SSF47413">
    <property type="entry name" value="lambda repressor-like DNA-binding domains"/>
    <property type="match status" value="1"/>
</dbReference>
<reference evidence="4" key="1">
    <citation type="submission" date="2024-07" db="EMBL/GenBank/DDBJ databases">
        <authorList>
            <person name="Yu S.T."/>
        </authorList>
    </citation>
    <scope>NUCLEOTIDE SEQUENCE</scope>
    <source>
        <strain evidence="4">R08</strain>
    </source>
</reference>
<dbReference type="RefSeq" id="WP_369187835.1">
    <property type="nucleotide sequence ID" value="NZ_CP163431.1"/>
</dbReference>
<feature type="domain" description="HTH cro/C1-type" evidence="3">
    <location>
        <begin position="18"/>
        <end position="76"/>
    </location>
</feature>
<proteinExistence type="predicted"/>
<name>A0AB39M5L9_9ACTN</name>
<feature type="compositionally biased region" description="Basic and acidic residues" evidence="1">
    <location>
        <begin position="133"/>
        <end position="144"/>
    </location>
</feature>
<evidence type="ECO:0000259" key="3">
    <source>
        <dbReference type="SMART" id="SM00530"/>
    </source>
</evidence>
<dbReference type="Pfam" id="PF13560">
    <property type="entry name" value="HTH_31"/>
    <property type="match status" value="1"/>
</dbReference>
<dbReference type="SUPFAM" id="SSF47090">
    <property type="entry name" value="PGBD-like"/>
    <property type="match status" value="1"/>
</dbReference>
<dbReference type="AlphaFoldDB" id="A0AB39M5L9"/>
<dbReference type="Pfam" id="PF01471">
    <property type="entry name" value="PG_binding_1"/>
    <property type="match status" value="1"/>
</dbReference>
<dbReference type="SMART" id="SM00530">
    <property type="entry name" value="HTH_XRE"/>
    <property type="match status" value="1"/>
</dbReference>
<evidence type="ECO:0000313" key="4">
    <source>
        <dbReference type="EMBL" id="XDQ01453.1"/>
    </source>
</evidence>
<keyword evidence="2" id="KW-0472">Membrane</keyword>
<feature type="compositionally biased region" description="Pro residues" evidence="1">
    <location>
        <begin position="103"/>
        <end position="125"/>
    </location>
</feature>
<feature type="region of interest" description="Disordered" evidence="1">
    <location>
        <begin position="89"/>
        <end position="144"/>
    </location>
</feature>
<dbReference type="InterPro" id="IPR036366">
    <property type="entry name" value="PGBDSf"/>
</dbReference>
<dbReference type="InterPro" id="IPR010982">
    <property type="entry name" value="Lambda_DNA-bd_dom_sf"/>
</dbReference>
<feature type="transmembrane region" description="Helical" evidence="2">
    <location>
        <begin position="154"/>
        <end position="172"/>
    </location>
</feature>
<evidence type="ECO:0000256" key="1">
    <source>
        <dbReference type="SAM" id="MobiDB-lite"/>
    </source>
</evidence>
<dbReference type="Gene3D" id="1.10.101.10">
    <property type="entry name" value="PGBD-like superfamily/PGBD"/>
    <property type="match status" value="1"/>
</dbReference>
<dbReference type="Gene3D" id="1.10.260.40">
    <property type="entry name" value="lambda repressor-like DNA-binding domains"/>
    <property type="match status" value="1"/>
</dbReference>
<dbReference type="InterPro" id="IPR036365">
    <property type="entry name" value="PGBD-like_sf"/>
</dbReference>
<organism evidence="4">
    <name type="scientific">Streptomyces sp. R08</name>
    <dbReference type="NCBI Taxonomy" id="3238624"/>
    <lineage>
        <taxon>Bacteria</taxon>
        <taxon>Bacillati</taxon>
        <taxon>Actinomycetota</taxon>
        <taxon>Actinomycetes</taxon>
        <taxon>Kitasatosporales</taxon>
        <taxon>Streptomycetaceae</taxon>
        <taxon>Streptomyces</taxon>
    </lineage>
</organism>
<protein>
    <submittedName>
        <fullName evidence="4">Peptidoglycan-binding protein</fullName>
    </submittedName>
</protein>
<dbReference type="EMBL" id="CP163431">
    <property type="protein sequence ID" value="XDQ01453.1"/>
    <property type="molecule type" value="Genomic_DNA"/>
</dbReference>
<dbReference type="GO" id="GO:0003677">
    <property type="term" value="F:DNA binding"/>
    <property type="evidence" value="ECO:0007669"/>
    <property type="project" value="InterPro"/>
</dbReference>
<keyword evidence="2" id="KW-1133">Transmembrane helix</keyword>
<sequence>MARWRALPAGIDPAVAALVAHLRKAKDFSGLSIKQLGSATGYSTSSWERYLSGRALPPPAAVRSLAEVVGADPVRLLALLDAAVNARRSGPFEPESHSEPAVPSEPTPPSEPVPPSKPVLPPEPTTPEATAAGDDRPDTGVDGDRHHLAGWRQLGLLGCGMVVGAVMVLLLVQPTQVAAARSVSGTTAVAVPEATAFACSYTRQGGRWYAGNSETRTHQLVVDMTGPAVAELQCLLQRAGITPGGIDGNFGPLTESAVIQAQKKFHLDVDGQVGPSTWAALRG</sequence>
<dbReference type="InterPro" id="IPR001387">
    <property type="entry name" value="Cro/C1-type_HTH"/>
</dbReference>
<gene>
    <name evidence="4" type="ORF">AB5J58_15150</name>
</gene>
<accession>A0AB39M5L9</accession>
<evidence type="ECO:0000256" key="2">
    <source>
        <dbReference type="SAM" id="Phobius"/>
    </source>
</evidence>
<dbReference type="InterPro" id="IPR002477">
    <property type="entry name" value="Peptidoglycan-bd-like"/>
</dbReference>
<dbReference type="CDD" id="cd00093">
    <property type="entry name" value="HTH_XRE"/>
    <property type="match status" value="1"/>
</dbReference>